<dbReference type="AlphaFoldDB" id="A0A1F6YUA4"/>
<keyword evidence="1" id="KW-1133">Transmembrane helix</keyword>
<evidence type="ECO:0000256" key="1">
    <source>
        <dbReference type="SAM" id="Phobius"/>
    </source>
</evidence>
<feature type="transmembrane region" description="Helical" evidence="1">
    <location>
        <begin position="72"/>
        <end position="90"/>
    </location>
</feature>
<reference evidence="2 3" key="1">
    <citation type="journal article" date="2016" name="Nat. Commun.">
        <title>Thousands of microbial genomes shed light on interconnected biogeochemical processes in an aquifer system.</title>
        <authorList>
            <person name="Anantharaman K."/>
            <person name="Brown C.T."/>
            <person name="Hug L.A."/>
            <person name="Sharon I."/>
            <person name="Castelle C.J."/>
            <person name="Probst A.J."/>
            <person name="Thomas B.C."/>
            <person name="Singh A."/>
            <person name="Wilkins M.J."/>
            <person name="Karaoz U."/>
            <person name="Brodie E.L."/>
            <person name="Williams K.H."/>
            <person name="Hubbard S.S."/>
            <person name="Banfield J.F."/>
        </authorList>
    </citation>
    <scope>NUCLEOTIDE SEQUENCE [LARGE SCALE GENOMIC DNA]</scope>
</reference>
<feature type="transmembrane region" description="Helical" evidence="1">
    <location>
        <begin position="111"/>
        <end position="131"/>
    </location>
</feature>
<name>A0A1F6YUA4_9BACT</name>
<accession>A0A1F6YUA4</accession>
<feature type="transmembrane region" description="Helical" evidence="1">
    <location>
        <begin position="181"/>
        <end position="204"/>
    </location>
</feature>
<keyword evidence="1" id="KW-0812">Transmembrane</keyword>
<feature type="transmembrane region" description="Helical" evidence="1">
    <location>
        <begin position="216"/>
        <end position="238"/>
    </location>
</feature>
<dbReference type="InterPro" id="IPR043993">
    <property type="entry name" value="T4SS_pilin"/>
</dbReference>
<keyword evidence="1" id="KW-0472">Membrane</keyword>
<evidence type="ECO:0000313" key="3">
    <source>
        <dbReference type="Proteomes" id="UP000178975"/>
    </source>
</evidence>
<proteinExistence type="predicted"/>
<gene>
    <name evidence="2" type="ORF">A2456_01695</name>
</gene>
<dbReference type="Pfam" id="PF18895">
    <property type="entry name" value="T4SS_pilin"/>
    <property type="match status" value="2"/>
</dbReference>
<dbReference type="Proteomes" id="UP000178975">
    <property type="component" value="Unassembled WGS sequence"/>
</dbReference>
<organism evidence="2 3">
    <name type="scientific">Candidatus Nomurabacteria bacterium RIFOXYC2_FULL_36_19</name>
    <dbReference type="NCBI Taxonomy" id="1801806"/>
    <lineage>
        <taxon>Bacteria</taxon>
        <taxon>Candidatus Nomuraibacteriota</taxon>
    </lineage>
</organism>
<comment type="caution">
    <text evidence="2">The sequence shown here is derived from an EMBL/GenBank/DDBJ whole genome shotgun (WGS) entry which is preliminary data.</text>
</comment>
<protein>
    <submittedName>
        <fullName evidence="2">Uncharacterized protein</fullName>
    </submittedName>
</protein>
<evidence type="ECO:0000313" key="2">
    <source>
        <dbReference type="EMBL" id="OGJ09956.1"/>
    </source>
</evidence>
<sequence length="257" mass="27979">MKKIKKYAISILIIFALIGVFSPVVQISADSLQTFEQSQDYPPSYYANNQPSSSTCTALTGVQSVICKVNEIVGSIVPVLIALGLVYFVWGVIQYMIGTEEETKKGGKGKIIYGIIGLAVIVGVWGLVNILKTTFVNSENLSAPTLSTITTVGTSASCDITKTSKFQDVLCYVTKIINNSIIPLIFALALAMFVWGVVQFVLNSDEEVKKEKGRQFMLWGIIALTVMISVWGLVAILGDTFKIKTNVLPQVQPPTTR</sequence>
<dbReference type="EMBL" id="MFWE01000020">
    <property type="protein sequence ID" value="OGJ09956.1"/>
    <property type="molecule type" value="Genomic_DNA"/>
</dbReference>